<name>A0ABT3GLA5_9BACT</name>
<evidence type="ECO:0000313" key="2">
    <source>
        <dbReference type="Proteomes" id="UP001320876"/>
    </source>
</evidence>
<dbReference type="EMBL" id="JAPDDT010000007">
    <property type="protein sequence ID" value="MCW1924309.1"/>
    <property type="molecule type" value="Genomic_DNA"/>
</dbReference>
<dbReference type="InterPro" id="IPR023393">
    <property type="entry name" value="START-like_dom_sf"/>
</dbReference>
<comment type="caution">
    <text evidence="1">The sequence shown here is derived from an EMBL/GenBank/DDBJ whole genome shotgun (WGS) entry which is preliminary data.</text>
</comment>
<dbReference type="CDD" id="cd07820">
    <property type="entry name" value="SRPBCC_3"/>
    <property type="match status" value="1"/>
</dbReference>
<organism evidence="1 2">
    <name type="scientific">Luteolibacter arcticus</name>
    <dbReference type="NCBI Taxonomy" id="1581411"/>
    <lineage>
        <taxon>Bacteria</taxon>
        <taxon>Pseudomonadati</taxon>
        <taxon>Verrucomicrobiota</taxon>
        <taxon>Verrucomicrobiia</taxon>
        <taxon>Verrucomicrobiales</taxon>
        <taxon>Verrucomicrobiaceae</taxon>
        <taxon>Luteolibacter</taxon>
    </lineage>
</organism>
<protein>
    <submittedName>
        <fullName evidence="1">SRPBCC family protein</fullName>
    </submittedName>
</protein>
<evidence type="ECO:0000313" key="1">
    <source>
        <dbReference type="EMBL" id="MCW1924309.1"/>
    </source>
</evidence>
<sequence>MPRLELITDIAAPIGRVFDLARSIDVHQESQTRHRERAVAGKMSGLVEAGDTVTWEAVHFGVRQRLSSRIDAMTKPVHFRDSMISGAFAGFVHDHHFEETSRGTRMTDVFDYTAPLGLLGRLADALFLERYMRRLLEERNGVIRRLAEQATTKK</sequence>
<gene>
    <name evidence="1" type="ORF">OKA05_17215</name>
</gene>
<reference evidence="1 2" key="1">
    <citation type="submission" date="2022-10" db="EMBL/GenBank/DDBJ databases">
        <title>Luteolibacter arcticus strain CCTCC AB 2014275, whole genome shotgun sequencing project.</title>
        <authorList>
            <person name="Zhao G."/>
            <person name="Shen L."/>
        </authorList>
    </citation>
    <scope>NUCLEOTIDE SEQUENCE [LARGE SCALE GENOMIC DNA]</scope>
    <source>
        <strain evidence="1 2">CCTCC AB 2014275</strain>
    </source>
</reference>
<dbReference type="SUPFAM" id="SSF55961">
    <property type="entry name" value="Bet v1-like"/>
    <property type="match status" value="1"/>
</dbReference>
<proteinExistence type="predicted"/>
<dbReference type="Proteomes" id="UP001320876">
    <property type="component" value="Unassembled WGS sequence"/>
</dbReference>
<keyword evidence="2" id="KW-1185">Reference proteome</keyword>
<dbReference type="Gene3D" id="3.30.530.20">
    <property type="match status" value="1"/>
</dbReference>
<dbReference type="RefSeq" id="WP_264488418.1">
    <property type="nucleotide sequence ID" value="NZ_JAPDDT010000007.1"/>
</dbReference>
<accession>A0ABT3GLA5</accession>